<dbReference type="InterPro" id="IPR017308">
    <property type="entry name" value="Pept_S8_subtilisin_bacteroid"/>
</dbReference>
<keyword evidence="3 5" id="KW-0378">Hydrolase</keyword>
<evidence type="ECO:0000259" key="8">
    <source>
        <dbReference type="Pfam" id="PF00082"/>
    </source>
</evidence>
<feature type="domain" description="Peptidase S8/S53" evidence="8">
    <location>
        <begin position="88"/>
        <end position="522"/>
    </location>
</feature>
<dbReference type="SUPFAM" id="SSF52743">
    <property type="entry name" value="Subtilisin-like"/>
    <property type="match status" value="1"/>
</dbReference>
<evidence type="ECO:0000313" key="10">
    <source>
        <dbReference type="Proteomes" id="UP001595793"/>
    </source>
</evidence>
<dbReference type="PANTHER" id="PTHR43399">
    <property type="entry name" value="SUBTILISIN-RELATED"/>
    <property type="match status" value="1"/>
</dbReference>
<keyword evidence="6" id="KW-0175">Coiled coil</keyword>
<gene>
    <name evidence="9" type="ORF">ACFOS1_04150</name>
</gene>
<dbReference type="InterPro" id="IPR034080">
    <property type="entry name" value="Protease_P7-like_dom"/>
</dbReference>
<dbReference type="PIRSF" id="PIRSF037892">
    <property type="entry name" value="Subtilisin_rel_SRU_0565"/>
    <property type="match status" value="1"/>
</dbReference>
<protein>
    <submittedName>
        <fullName evidence="9">S8 family serine peptidase</fullName>
    </submittedName>
</protein>
<organism evidence="9 10">
    <name type="scientific">Zunongwangia endophytica</name>
    <dbReference type="NCBI Taxonomy" id="1808945"/>
    <lineage>
        <taxon>Bacteria</taxon>
        <taxon>Pseudomonadati</taxon>
        <taxon>Bacteroidota</taxon>
        <taxon>Flavobacteriia</taxon>
        <taxon>Flavobacteriales</taxon>
        <taxon>Flavobacteriaceae</taxon>
        <taxon>Zunongwangia</taxon>
    </lineage>
</organism>
<dbReference type="Pfam" id="PF00082">
    <property type="entry name" value="Peptidase_S8"/>
    <property type="match status" value="1"/>
</dbReference>
<comment type="caution">
    <text evidence="9">The sequence shown here is derived from an EMBL/GenBank/DDBJ whole genome shotgun (WGS) entry which is preliminary data.</text>
</comment>
<dbReference type="InterPro" id="IPR023828">
    <property type="entry name" value="Peptidase_S8_Ser-AS"/>
</dbReference>
<reference evidence="10" key="1">
    <citation type="journal article" date="2019" name="Int. J. Syst. Evol. Microbiol.">
        <title>The Global Catalogue of Microorganisms (GCM) 10K type strain sequencing project: providing services to taxonomists for standard genome sequencing and annotation.</title>
        <authorList>
            <consortium name="The Broad Institute Genomics Platform"/>
            <consortium name="The Broad Institute Genome Sequencing Center for Infectious Disease"/>
            <person name="Wu L."/>
            <person name="Ma J."/>
        </authorList>
    </citation>
    <scope>NUCLEOTIDE SEQUENCE [LARGE SCALE GENOMIC DNA]</scope>
    <source>
        <strain evidence="10">CECT 9128</strain>
    </source>
</reference>
<feature type="active site" description="Charge relay system" evidence="5">
    <location>
        <position position="489"/>
    </location>
</feature>
<dbReference type="PANTHER" id="PTHR43399:SF4">
    <property type="entry name" value="CELL WALL-ASSOCIATED PROTEASE"/>
    <property type="match status" value="1"/>
</dbReference>
<dbReference type="InterPro" id="IPR036852">
    <property type="entry name" value="Peptidase_S8/S53_dom_sf"/>
</dbReference>
<keyword evidence="4 5" id="KW-0720">Serine protease</keyword>
<dbReference type="InterPro" id="IPR015500">
    <property type="entry name" value="Peptidase_S8_subtilisin-rel"/>
</dbReference>
<evidence type="ECO:0000256" key="3">
    <source>
        <dbReference type="ARBA" id="ARBA00022801"/>
    </source>
</evidence>
<dbReference type="PROSITE" id="PS51892">
    <property type="entry name" value="SUBTILASE"/>
    <property type="match status" value="1"/>
</dbReference>
<accession>A0ABV8H3B3</accession>
<evidence type="ECO:0000313" key="9">
    <source>
        <dbReference type="EMBL" id="MFC4026584.1"/>
    </source>
</evidence>
<feature type="active site" description="Charge relay system" evidence="5">
    <location>
        <position position="318"/>
    </location>
</feature>
<sequence>MNYLIKMKIPFYKPLLAATSAAILASCGSSAPTIVSTPIENIDTIPLKVTALTDAQFKNWPEADLITDTIPGMSINKAYSEIIKNQKGAKVIVGVIDSGTDIEHEDLKNVIWTNTDEIPGNGKDDDNNGYIDDVHGWNFLGDAVDENLEFVRIYRDLKPKYEGKSASNVSEANREEFILYKEAEAEFEKKMNEAKQNLSQYQQIKSQLVSAHQAVSSQLGKEDYTTEELRAMQATAQPLNQYKAMLLQIQQNVNENIPTAIEELDGALDYYTDQVEVNLNPDLNGRAIVGDDPNDLDDRNYGNNNVMGPEADKENIKHGTHVAGIIAAQRNNGIGMNGVANNVEIMPVRAVPNGDEYDKDIALAIRYAVDNGAKVINTSFGKYFSTHPDWVRDAIKYAADNDVLIVNAAGNESVNLDEEMVYPNDQTPDMPQEISDNFLTVGALNYDYGSDLVAGFSNYGKKNVDVFAPGSKIWSTTPNNEYEFLQGTSMASPAVAGVAAMIRSYFPKLTAPQVKKIIMDSGLPVKTNVIVGGDRLNTQQFSELSTSGKIVNLYNALILASKVSK</sequence>
<keyword evidence="10" id="KW-1185">Reference proteome</keyword>
<feature type="signal peptide" evidence="7">
    <location>
        <begin position="1"/>
        <end position="31"/>
    </location>
</feature>
<dbReference type="InterPro" id="IPR051048">
    <property type="entry name" value="Peptidase_S8/S53_subtilisin"/>
</dbReference>
<keyword evidence="2 5" id="KW-0645">Protease</keyword>
<proteinExistence type="inferred from homology"/>
<dbReference type="Gene3D" id="3.40.50.200">
    <property type="entry name" value="Peptidase S8/S53 domain"/>
    <property type="match status" value="2"/>
</dbReference>
<dbReference type="PROSITE" id="PS00138">
    <property type="entry name" value="SUBTILASE_SER"/>
    <property type="match status" value="1"/>
</dbReference>
<keyword evidence="7" id="KW-0732">Signal</keyword>
<dbReference type="PRINTS" id="PR00723">
    <property type="entry name" value="SUBTILISIN"/>
</dbReference>
<dbReference type="PROSITE" id="PS00137">
    <property type="entry name" value="SUBTILASE_HIS"/>
    <property type="match status" value="1"/>
</dbReference>
<evidence type="ECO:0000256" key="5">
    <source>
        <dbReference type="PROSITE-ProRule" id="PRU01240"/>
    </source>
</evidence>
<dbReference type="Proteomes" id="UP001595793">
    <property type="component" value="Unassembled WGS sequence"/>
</dbReference>
<evidence type="ECO:0000256" key="4">
    <source>
        <dbReference type="ARBA" id="ARBA00022825"/>
    </source>
</evidence>
<dbReference type="CDD" id="cd07483">
    <property type="entry name" value="Peptidases_S8_Subtilisin_Novo-like"/>
    <property type="match status" value="1"/>
</dbReference>
<dbReference type="RefSeq" id="WP_290236005.1">
    <property type="nucleotide sequence ID" value="NZ_JAUFPZ010000002.1"/>
</dbReference>
<feature type="chain" id="PRO_5045219810" evidence="7">
    <location>
        <begin position="32"/>
        <end position="565"/>
    </location>
</feature>
<name>A0ABV8H3B3_9FLAO</name>
<feature type="coiled-coil region" evidence="6">
    <location>
        <begin position="180"/>
        <end position="211"/>
    </location>
</feature>
<evidence type="ECO:0000256" key="7">
    <source>
        <dbReference type="SAM" id="SignalP"/>
    </source>
</evidence>
<evidence type="ECO:0000256" key="1">
    <source>
        <dbReference type="ARBA" id="ARBA00011073"/>
    </source>
</evidence>
<dbReference type="PROSITE" id="PS51257">
    <property type="entry name" value="PROKAR_LIPOPROTEIN"/>
    <property type="match status" value="1"/>
</dbReference>
<evidence type="ECO:0000256" key="6">
    <source>
        <dbReference type="SAM" id="Coils"/>
    </source>
</evidence>
<comment type="similarity">
    <text evidence="1 5">Belongs to the peptidase S8 family.</text>
</comment>
<dbReference type="InterPro" id="IPR000209">
    <property type="entry name" value="Peptidase_S8/S53_dom"/>
</dbReference>
<feature type="active site" description="Charge relay system" evidence="5">
    <location>
        <position position="97"/>
    </location>
</feature>
<dbReference type="InterPro" id="IPR022398">
    <property type="entry name" value="Peptidase_S8_His-AS"/>
</dbReference>
<dbReference type="EMBL" id="JBHSAS010000006">
    <property type="protein sequence ID" value="MFC4026584.1"/>
    <property type="molecule type" value="Genomic_DNA"/>
</dbReference>
<evidence type="ECO:0000256" key="2">
    <source>
        <dbReference type="ARBA" id="ARBA00022670"/>
    </source>
</evidence>